<comment type="caution">
    <text evidence="1">The sequence shown here is derived from an EMBL/GenBank/DDBJ whole genome shotgun (WGS) entry which is preliminary data.</text>
</comment>
<reference evidence="1 2" key="1">
    <citation type="journal article" date="2018" name="Genome Biol. Evol.">
        <title>Multiple Roots of Fruiting Body Formation in Amoebozoa.</title>
        <authorList>
            <person name="Hillmann F."/>
            <person name="Forbes G."/>
            <person name="Novohradska S."/>
            <person name="Ferling I."/>
            <person name="Riege K."/>
            <person name="Groth M."/>
            <person name="Westermann M."/>
            <person name="Marz M."/>
            <person name="Spaller T."/>
            <person name="Winckler T."/>
            <person name="Schaap P."/>
            <person name="Glockner G."/>
        </authorList>
    </citation>
    <scope>NUCLEOTIDE SEQUENCE [LARGE SCALE GENOMIC DNA]</scope>
    <source>
        <strain evidence="1 2">Jena</strain>
    </source>
</reference>
<dbReference type="AlphaFoldDB" id="A0A2P6NDN6"/>
<sequence>MRTARCNHAPKEMPNQFTAIAVRMCQALKTWGQGDLIERHRFIGTQLYGLVRAIELWTRFGLHFKGSSQMNVTDLSLTMRSESSVAGTKKGERDRERGEETSMMSLMMQWWITSDLNAGRFRRRVQVLRCVLDASVQISGIASSVVYTDSKAVIVIIPMHPSSLISSNRIELRLTDYVFRSTIGGIDYL</sequence>
<accession>A0A2P6NDN6</accession>
<protein>
    <submittedName>
        <fullName evidence="1">Uncharacterized protein</fullName>
    </submittedName>
</protein>
<gene>
    <name evidence="1" type="ORF">PROFUN_03759</name>
</gene>
<evidence type="ECO:0000313" key="1">
    <source>
        <dbReference type="EMBL" id="PRP82069.1"/>
    </source>
</evidence>
<dbReference type="Proteomes" id="UP000241769">
    <property type="component" value="Unassembled WGS sequence"/>
</dbReference>
<dbReference type="EMBL" id="MDYQ01000111">
    <property type="protein sequence ID" value="PRP82069.1"/>
    <property type="molecule type" value="Genomic_DNA"/>
</dbReference>
<keyword evidence="2" id="KW-1185">Reference proteome</keyword>
<name>A0A2P6NDN6_9EUKA</name>
<evidence type="ECO:0000313" key="2">
    <source>
        <dbReference type="Proteomes" id="UP000241769"/>
    </source>
</evidence>
<organism evidence="1 2">
    <name type="scientific">Planoprotostelium fungivorum</name>
    <dbReference type="NCBI Taxonomy" id="1890364"/>
    <lineage>
        <taxon>Eukaryota</taxon>
        <taxon>Amoebozoa</taxon>
        <taxon>Evosea</taxon>
        <taxon>Variosea</taxon>
        <taxon>Cavosteliida</taxon>
        <taxon>Cavosteliaceae</taxon>
        <taxon>Planoprotostelium</taxon>
    </lineage>
</organism>
<dbReference type="InParanoid" id="A0A2P6NDN6"/>
<proteinExistence type="predicted"/>